<dbReference type="FunFam" id="1.25.40.10:FF:000060">
    <property type="entry name" value="Golgi to ER traffic protein 4 homolog"/>
    <property type="match status" value="1"/>
</dbReference>
<evidence type="ECO:0000256" key="1">
    <source>
        <dbReference type="ARBA" id="ARBA00004514"/>
    </source>
</evidence>
<dbReference type="Pfam" id="PF04190">
    <property type="entry name" value="GET4"/>
    <property type="match status" value="1"/>
</dbReference>
<sequence>MAESGVEKVLQKLRTNLEAGSYYEAQQMFKTVYHRYRSRKLYADSYTLAEEGARLQLEKGQLNCGVELAKLLLEAYEADDLEVNDTTLRRIWNVLHAFPQASTSDAPGSCTASEATQFINATFKWATRKQAHAALGNMHAQAAQFLWDTYGQSQLQAITMHFLRSDNLPGFASVLAQCVSEAHPDEEDLFLTRAVLQLLSTPAQDPAACRKARAADATELLESYQAITRQALPDTPVMHFTQLLVQAVERESLTLTRLLQKEYRLSLQRDPALQGLLDKVEAVCLGVKQGGGMGNILSDMLKTLAEG</sequence>
<evidence type="ECO:0000256" key="3">
    <source>
        <dbReference type="ARBA" id="ARBA00022448"/>
    </source>
</evidence>
<evidence type="ECO:0000256" key="4">
    <source>
        <dbReference type="ARBA" id="ARBA00022490"/>
    </source>
</evidence>
<dbReference type="Gene3D" id="1.25.40.10">
    <property type="entry name" value="Tetratricopeptide repeat domain"/>
    <property type="match status" value="1"/>
</dbReference>
<keyword evidence="6" id="KW-1185">Reference proteome</keyword>
<dbReference type="GO" id="GO:0045048">
    <property type="term" value="P:protein insertion into ER membrane"/>
    <property type="evidence" value="ECO:0007669"/>
    <property type="project" value="InterPro"/>
</dbReference>
<protein>
    <recommendedName>
        <fullName evidence="7">Golgi to ER traffic protein 4 homolog</fullName>
    </recommendedName>
</protein>
<dbReference type="PANTHER" id="PTHR12875">
    <property type="entry name" value="GOLGI TO ER TRAFFIC PROTEIN 4 HOMOLOG"/>
    <property type="match status" value="1"/>
</dbReference>
<evidence type="ECO:0000313" key="5">
    <source>
        <dbReference type="EMBL" id="KAK9814271.1"/>
    </source>
</evidence>
<reference evidence="5 6" key="1">
    <citation type="journal article" date="2024" name="Nat. Commun.">
        <title>Phylogenomics reveals the evolutionary origins of lichenization in chlorophyte algae.</title>
        <authorList>
            <person name="Puginier C."/>
            <person name="Libourel C."/>
            <person name="Otte J."/>
            <person name="Skaloud P."/>
            <person name="Haon M."/>
            <person name="Grisel S."/>
            <person name="Petersen M."/>
            <person name="Berrin J.G."/>
            <person name="Delaux P.M."/>
            <person name="Dal Grande F."/>
            <person name="Keller J."/>
        </authorList>
    </citation>
    <scope>NUCLEOTIDE SEQUENCE [LARGE SCALE GENOMIC DNA]</scope>
    <source>
        <strain evidence="5 6">SAG 2043</strain>
    </source>
</reference>
<comment type="similarity">
    <text evidence="2">Belongs to the GET4 family.</text>
</comment>
<evidence type="ECO:0000256" key="2">
    <source>
        <dbReference type="ARBA" id="ARBA00005351"/>
    </source>
</evidence>
<gene>
    <name evidence="5" type="ORF">WJX72_003196</name>
</gene>
<name>A0AAW1PL34_9CHLO</name>
<dbReference type="Proteomes" id="UP001489004">
    <property type="component" value="Unassembled WGS sequence"/>
</dbReference>
<evidence type="ECO:0000313" key="6">
    <source>
        <dbReference type="Proteomes" id="UP001489004"/>
    </source>
</evidence>
<dbReference type="PANTHER" id="PTHR12875:SF0">
    <property type="entry name" value="GOLGI TO ER TRAFFIC PROTEIN 4 HOMOLOG"/>
    <property type="match status" value="1"/>
</dbReference>
<proteinExistence type="inferred from homology"/>
<organism evidence="5 6">
    <name type="scientific">[Myrmecia] bisecta</name>
    <dbReference type="NCBI Taxonomy" id="41462"/>
    <lineage>
        <taxon>Eukaryota</taxon>
        <taxon>Viridiplantae</taxon>
        <taxon>Chlorophyta</taxon>
        <taxon>core chlorophytes</taxon>
        <taxon>Trebouxiophyceae</taxon>
        <taxon>Trebouxiales</taxon>
        <taxon>Trebouxiaceae</taxon>
        <taxon>Myrmecia</taxon>
    </lineage>
</organism>
<dbReference type="InterPro" id="IPR007317">
    <property type="entry name" value="GET4"/>
</dbReference>
<keyword evidence="3" id="KW-0813">Transport</keyword>
<keyword evidence="4" id="KW-0963">Cytoplasm</keyword>
<dbReference type="AlphaFoldDB" id="A0AAW1PL34"/>
<comment type="caution">
    <text evidence="5">The sequence shown here is derived from an EMBL/GenBank/DDBJ whole genome shotgun (WGS) entry which is preliminary data.</text>
</comment>
<dbReference type="EMBL" id="JALJOR010000007">
    <property type="protein sequence ID" value="KAK9814271.1"/>
    <property type="molecule type" value="Genomic_DNA"/>
</dbReference>
<accession>A0AAW1PL34</accession>
<evidence type="ECO:0008006" key="7">
    <source>
        <dbReference type="Google" id="ProtNLM"/>
    </source>
</evidence>
<dbReference type="GO" id="GO:0005829">
    <property type="term" value="C:cytosol"/>
    <property type="evidence" value="ECO:0007669"/>
    <property type="project" value="UniProtKB-SubCell"/>
</dbReference>
<comment type="subcellular location">
    <subcellularLocation>
        <location evidence="1">Cytoplasm</location>
        <location evidence="1">Cytosol</location>
    </subcellularLocation>
</comment>
<dbReference type="InterPro" id="IPR011990">
    <property type="entry name" value="TPR-like_helical_dom_sf"/>
</dbReference>